<comment type="caution">
    <text evidence="1">The sequence shown here is derived from an EMBL/GenBank/DDBJ whole genome shotgun (WGS) entry which is preliminary data.</text>
</comment>
<dbReference type="EMBL" id="NBAX01000001">
    <property type="protein sequence ID" value="PNP96393.1"/>
    <property type="molecule type" value="Genomic_DNA"/>
</dbReference>
<dbReference type="RefSeq" id="WP_103002347.1">
    <property type="nucleotide sequence ID" value="NZ_NBAX01000001.1"/>
</dbReference>
<name>A0A2K0XPG2_9BACT</name>
<accession>A0A2K0XPG2</accession>
<evidence type="ECO:0000313" key="1">
    <source>
        <dbReference type="EMBL" id="PNP96393.1"/>
    </source>
</evidence>
<sequence length="2198" mass="244515">MAKKTKADAVDFDIINGNFDDHDGFDIEVALQKKLKEHDNGIASKVGYQCWSTSPDASNYYHLWGFAKKEDYAKYVADPEAEASLLLIDEPLPISTVQGDSYGAYLFTSMQTTSNIVVSGGKLEIPLRFHAVRTSNGERLNMGTSALLVIQRSTNNGETWSTVDTRSAAIPSTEYADTNTYTKVDVGSCLVSGSQKLRIRAQFSYTAEDGSTKTATSTYVAVGNTVTKTNLSLTCQLNWQTPLLAPVYKDRGFPVSYMVFGAVPKTLHVLITGGNNTTMSEITYPLSASDDSTNIRKNIIDATDTYKLFKHGVRTVKAWLTCEDGLGGTISSDVLVNRFMMVNGEDAGGNAGKPYLMLQNVISKADNYAQADICQYSVFSPSVAPDGTISNTGDKVPVIFYLTDYAENFPADHPTEYFKMENSVAPGEVNTLNTTIEIEAGDAKSVPAYFRVYRKDAGRNEVNFLQESQNTNNIVITVDNSESYAPKSGADFLLNPKVRNNSESNPAQILNARNNNAVVESAWEGFGFVNDGWITSEYDKQKILRIPAGARLNFKYNPFAQFLTTADSSMTLELDFAVRNITDEDSPIISVCEAVGLLFRGLRLKPMTGNVYTKSNAVDSETDFSWSEGTRTHIVINIHNAVAPNKGDVVVPEASTGLAVTATKIALVRVFINGDCERELKFNITDTEEFGTSAMGNDGFTLGQDGAVLDIYSIRCYQNTALEATEVLNNYISTLPTTSEKIARRKANDILTSGKVDIEKVKQLGKRCLVWHGKLPYHESTSKQGGWWEVVQFDKEGNYLPEYSGTICKETKSLKASRQGSTANTYFWSNLQTKCGDVTALIRVRIADFHSSVTVSEPYEVEVASDGGATKKKVVCIYGGNLGKYDPVKDGAKEYDYNEDGTVSVPDGWIDGNGKYRGMGYQVAENTPMASKLVNKINYASSMQSHLTGANNLYNDLHTAIVGKNSLQEACPTARVSKYTEPFLFFTQEEGQAGPVYNGPCTFGAGKMDKPTWGYVKKLHPNFCMIEGSDNNYDLTDMRVPFTWNMQDCPENITYKGGDYEGFFYNGKQCLDFDAGATGNDAEETPKDNIIKAIQEAWNFLYLHSPMIAYYKGTFDAFQNSDQAKDVFKKYWCTDGDKAYRLKRYDHVNGKWVDAGLWDDAMKKWSVVDLRTDGITKHTFEISSNQSQYSALNGEFRAAIVAHCKKYMGFYFGVDSVKLYYTFIIHLMAGTDSCSKNTYYVLDPKPVQVTIDGETRSCCLFEMHTDDVDTLLPVDNNGRATKKYYIDRMHPYNDEDAATAKYEGMNNVLFNLCEAMWEDTKEIQAMLKRILTVMESLVKETDHIDGWTGGSKVSVWGCMYKYFYYVHHYFPEAAYNEAARIRYEYPEMLGFVSNGSGARGVKPITQSNGSLLQCELQFMRRRLVLMGSYAAWGPFFDGKRGNLGIAEATDSFSMQAYHLPDSDTSNNNYTFNVTPHQYIYPVGMMGQTNIDPHVRVAPGQTFALNLGDTTSNDTGMAVLGINYYRSIGNIGDLSTTPANTLTIKGVRLTEFVAEPTKTYIDADTGKNVPAFRPGGIVISASNIKKLSLKGLTSTSGAIDLSGLKRLQTVDLRQTGLTDVTIPETNIITSVQLPASVNGVNIINQQSLRTLTLEGYGNLKRFVVENNRLIDTYALAASIYQVKPTGLRDVRIDNIAWNTDGTRCSIDMLMYYAQLKAALKGVIFMVAATSDRYLTLSEKLALVALYGNIDEQSNGLHVKYDLKEIVRISISGQNYMTEVGKDYAFSVLPAPQNGNNIAIRDGKLALKWSLANTATPYAELIDDNVGIIHIKGQSEATLKQKHILKVEVTPISGEPLEATKSVGFYRHIPEIGDFAYADGTFDDDFDGTREIVGQVFMRNPIYDEVVKTKVIGYDVHVYSKDNLTMTPAGVEQTKTKFRFGMYPDSGNGHWDERAAIKNATGFNSDTEVFDIPTIVNVDHNLKKADGSKYSYVNDETYLDPLQEDGYKKLDSGFAESDYRGKEKTIRVVEHANKLISYYLERKLPTTLQELADAMQKMIDDNSGATNSWRYDEYYYPAVYGCYLYEPTVEGSLDEHYRAKNWYCPSAGELCRLYNFYRQGVAKAKANYNPVSEAVTPIMANGNAKANSVVFTFINDWYWSTSESGQHYSWMLFFGNGNLGNYNKYGSYYVRPCTAFNFIL</sequence>
<evidence type="ECO:0000313" key="2">
    <source>
        <dbReference type="Proteomes" id="UP000236634"/>
    </source>
</evidence>
<protein>
    <submittedName>
        <fullName evidence="1">Uncharacterized protein</fullName>
    </submittedName>
</protein>
<dbReference type="Proteomes" id="UP000236634">
    <property type="component" value="Unassembled WGS sequence"/>
</dbReference>
<proteinExistence type="predicted"/>
<gene>
    <name evidence="1" type="ORF">BFS16_00475</name>
</gene>
<organism evidence="1 2">
    <name type="scientific">Hoylesella timonensis</name>
    <dbReference type="NCBI Taxonomy" id="386414"/>
    <lineage>
        <taxon>Bacteria</taxon>
        <taxon>Pseudomonadati</taxon>
        <taxon>Bacteroidota</taxon>
        <taxon>Bacteroidia</taxon>
        <taxon>Bacteroidales</taxon>
        <taxon>Prevotellaceae</taxon>
        <taxon>Hoylesella</taxon>
    </lineage>
</organism>
<reference evidence="1 2" key="1">
    <citation type="submission" date="2017-03" db="EMBL/GenBank/DDBJ databases">
        <authorList>
            <person name="Afonso C.L."/>
            <person name="Miller P.J."/>
            <person name="Scott M.A."/>
            <person name="Spackman E."/>
            <person name="Goraichik I."/>
            <person name="Dimitrov K.M."/>
            <person name="Suarez D.L."/>
            <person name="Swayne D.E."/>
        </authorList>
    </citation>
    <scope>NUCLEOTIDE SEQUENCE [LARGE SCALE GENOMIC DNA]</scope>
    <source>
        <strain evidence="1 2">DNF00076</strain>
    </source>
</reference>